<dbReference type="AlphaFoldDB" id="A0A1D2A799"/>
<evidence type="ECO:0000313" key="5">
    <source>
        <dbReference type="EMBL" id="JAT75092.1"/>
    </source>
</evidence>
<evidence type="ECO:0000256" key="2">
    <source>
        <dbReference type="SAM" id="MobiDB-lite"/>
    </source>
</evidence>
<feature type="region of interest" description="Disordered" evidence="2">
    <location>
        <begin position="489"/>
        <end position="522"/>
    </location>
</feature>
<organism evidence="5">
    <name type="scientific">Auxenochlorella protothecoides</name>
    <name type="common">Green microalga</name>
    <name type="synonym">Chlorella protothecoides</name>
    <dbReference type="NCBI Taxonomy" id="3075"/>
    <lineage>
        <taxon>Eukaryota</taxon>
        <taxon>Viridiplantae</taxon>
        <taxon>Chlorophyta</taxon>
        <taxon>core chlorophytes</taxon>
        <taxon>Trebouxiophyceae</taxon>
        <taxon>Chlorellales</taxon>
        <taxon>Chlorellaceae</taxon>
        <taxon>Auxenochlorella</taxon>
    </lineage>
</organism>
<keyword evidence="3" id="KW-0472">Membrane</keyword>
<feature type="transmembrane region" description="Helical" evidence="3">
    <location>
        <begin position="121"/>
        <end position="139"/>
    </location>
</feature>
<sequence>MARVPIAVLAACMLFTGSLFTIVLKLQDTEVVGHRPDGTPITFRHPALQTACMFAGEALCLIPHFIWRWSRRGLRTPTDRAASDARHRAAAWAFGLPALCDAGGTTMLNLGLYYTSASACQMLRGTLVVFAGLLTITVLKRKLYAHHWAGITLICAGAALVGASSILYADGRAPARQGLPGLAARAGGKLLALLEAVGVGHHNTSAPNPLLGNLLVILAQLLAACQFIGEEKLLTQHRAPVLLAVGVEGAWGLAIAALALPLLSVVRGRGGEPLDSLPDALRALRASPRLQWTTAAAVASIGAFNFFGVSVTKNLSGGSRAAIDACRTLFVWLFSLWAGWERAHVLQLVGFVVLISGTSVYNEILRSCLPGTGEEEPGPAQGRRTRGQNGSEASGDLEDPLLGLAGPGAGAEAARRPAGPAGPAATPGIRTGRPPRPARPLRTMARSVTILPAALSPHSLASPSGRGGGALGASTASVSVLASSVSATALADESGGSDGEGEPARWQPSPGRSRRGEYGRTP</sequence>
<protein>
    <recommendedName>
        <fullName evidence="4">EamA domain-containing protein</fullName>
    </recommendedName>
</protein>
<dbReference type="EMBL" id="GDKF01003530">
    <property type="protein sequence ID" value="JAT75092.1"/>
    <property type="molecule type" value="Transcribed_RNA"/>
</dbReference>
<keyword evidence="3" id="KW-1133">Transmembrane helix</keyword>
<accession>A0A1D2A799</accession>
<gene>
    <name evidence="5" type="ORF">g.38936</name>
</gene>
<dbReference type="GO" id="GO:0016020">
    <property type="term" value="C:membrane"/>
    <property type="evidence" value="ECO:0007669"/>
    <property type="project" value="InterPro"/>
</dbReference>
<feature type="transmembrane region" description="Helical" evidence="3">
    <location>
        <begin position="90"/>
        <end position="115"/>
    </location>
</feature>
<dbReference type="PANTHER" id="PTHR13146:SF0">
    <property type="entry name" value="SOLUTE CARRIER FAMILY 35 MEMBER F6"/>
    <property type="match status" value="1"/>
</dbReference>
<comment type="similarity">
    <text evidence="1">Belongs to the drug/metabolite transporter (DMT) superfamily. Plant drug/metabolite exporter (P-DME) (TC 2.A.7.4) family.</text>
</comment>
<evidence type="ECO:0000259" key="4">
    <source>
        <dbReference type="Pfam" id="PF00892"/>
    </source>
</evidence>
<keyword evidence="3" id="KW-0812">Transmembrane</keyword>
<feature type="transmembrane region" description="Helical" evidence="3">
    <location>
        <begin position="7"/>
        <end position="27"/>
    </location>
</feature>
<dbReference type="PANTHER" id="PTHR13146">
    <property type="match status" value="1"/>
</dbReference>
<dbReference type="InterPro" id="IPR000620">
    <property type="entry name" value="EamA_dom"/>
</dbReference>
<dbReference type="Pfam" id="PF00892">
    <property type="entry name" value="EamA"/>
    <property type="match status" value="1"/>
</dbReference>
<evidence type="ECO:0000256" key="3">
    <source>
        <dbReference type="SAM" id="Phobius"/>
    </source>
</evidence>
<dbReference type="SUPFAM" id="SSF103481">
    <property type="entry name" value="Multidrug resistance efflux transporter EmrE"/>
    <property type="match status" value="1"/>
</dbReference>
<feature type="transmembrane region" description="Helical" evidence="3">
    <location>
        <begin position="210"/>
        <end position="229"/>
    </location>
</feature>
<proteinExistence type="inferred from homology"/>
<feature type="transmembrane region" description="Helical" evidence="3">
    <location>
        <begin position="151"/>
        <end position="169"/>
    </location>
</feature>
<reference evidence="5" key="1">
    <citation type="submission" date="2015-08" db="EMBL/GenBank/DDBJ databases">
        <authorList>
            <person name="Babu N.S."/>
            <person name="Beckwith C.J."/>
            <person name="Beseler K.G."/>
            <person name="Brison A."/>
            <person name="Carone J.V."/>
            <person name="Caskin T.P."/>
            <person name="Diamond M."/>
            <person name="Durham M.E."/>
            <person name="Foxe J.M."/>
            <person name="Go M."/>
            <person name="Henderson B.A."/>
            <person name="Jones I.B."/>
            <person name="McGettigan J.A."/>
            <person name="Micheletti S.J."/>
            <person name="Nasrallah M.E."/>
            <person name="Ortiz D."/>
            <person name="Piller C.R."/>
            <person name="Privatt S.R."/>
            <person name="Schneider S.L."/>
            <person name="Sharp S."/>
            <person name="Smith T.C."/>
            <person name="Stanton J.D."/>
            <person name="Ullery H.E."/>
            <person name="Wilson R.J."/>
            <person name="Serrano M.G."/>
            <person name="Buck G."/>
            <person name="Lee V."/>
            <person name="Wang Y."/>
            <person name="Carvalho R."/>
            <person name="Voegtly L."/>
            <person name="Shi R."/>
            <person name="Duckworth R."/>
            <person name="Johnson A."/>
            <person name="Loviza R."/>
            <person name="Walstead R."/>
            <person name="Shah Z."/>
            <person name="Kiflezghi M."/>
            <person name="Wade K."/>
            <person name="Ball S.L."/>
            <person name="Bradley K.W."/>
            <person name="Asai D.J."/>
            <person name="Bowman C.A."/>
            <person name="Russell D.A."/>
            <person name="Pope W.H."/>
            <person name="Jacobs-Sera D."/>
            <person name="Hendrix R.W."/>
            <person name="Hatfull G.F."/>
        </authorList>
    </citation>
    <scope>NUCLEOTIDE SEQUENCE</scope>
</reference>
<feature type="domain" description="EamA" evidence="4">
    <location>
        <begin position="91"/>
        <end position="161"/>
    </location>
</feature>
<name>A0A1D2A799_AUXPR</name>
<feature type="transmembrane region" description="Helical" evidence="3">
    <location>
        <begin position="47"/>
        <end position="69"/>
    </location>
</feature>
<evidence type="ECO:0000256" key="1">
    <source>
        <dbReference type="ARBA" id="ARBA00007635"/>
    </source>
</evidence>
<feature type="transmembrane region" description="Helical" evidence="3">
    <location>
        <begin position="241"/>
        <end position="263"/>
    </location>
</feature>
<dbReference type="InterPro" id="IPR037185">
    <property type="entry name" value="EmrE-like"/>
</dbReference>
<feature type="region of interest" description="Disordered" evidence="2">
    <location>
        <begin position="371"/>
        <end position="440"/>
    </location>
</feature>
<feature type="compositionally biased region" description="Low complexity" evidence="2">
    <location>
        <begin position="400"/>
        <end position="432"/>
    </location>
</feature>